<protein>
    <submittedName>
        <fullName evidence="2">Uncharacterized protein</fullName>
    </submittedName>
</protein>
<keyword evidence="1" id="KW-1133">Transmembrane helix</keyword>
<evidence type="ECO:0000256" key="1">
    <source>
        <dbReference type="SAM" id="Phobius"/>
    </source>
</evidence>
<dbReference type="EMBL" id="CP136521">
    <property type="protein sequence ID" value="WOD43553.1"/>
    <property type="molecule type" value="Genomic_DNA"/>
</dbReference>
<organism evidence="2 3">
    <name type="scientific">Hwangdonia lutea</name>
    <dbReference type="NCBI Taxonomy" id="3075823"/>
    <lineage>
        <taxon>Bacteria</taxon>
        <taxon>Pseudomonadati</taxon>
        <taxon>Bacteroidota</taxon>
        <taxon>Flavobacteriia</taxon>
        <taxon>Flavobacteriales</taxon>
        <taxon>Flavobacteriaceae</taxon>
        <taxon>Hwangdonia</taxon>
    </lineage>
</organism>
<name>A0AA97EP32_9FLAO</name>
<evidence type="ECO:0000313" key="3">
    <source>
        <dbReference type="Proteomes" id="UP001302486"/>
    </source>
</evidence>
<gene>
    <name evidence="2" type="ORF">RNZ46_16310</name>
</gene>
<evidence type="ECO:0000313" key="2">
    <source>
        <dbReference type="EMBL" id="WOD43553.1"/>
    </source>
</evidence>
<accession>A0AA97EP32</accession>
<proteinExistence type="predicted"/>
<feature type="transmembrane region" description="Helical" evidence="1">
    <location>
        <begin position="16"/>
        <end position="36"/>
    </location>
</feature>
<sequence>MRRLKSTIEKNISGKKVLALFILTNLVYVFMLWVTIPKTMVYSNGMKLLDMMPTGYNFNYANELLSTLGDIGRNTYLTSQLPVDMIYPLLQGLQITSKILGLLPF</sequence>
<keyword evidence="1" id="KW-0472">Membrane</keyword>
<dbReference type="Proteomes" id="UP001302486">
    <property type="component" value="Chromosome"/>
</dbReference>
<dbReference type="AlphaFoldDB" id="A0AA97EP32"/>
<reference evidence="3" key="1">
    <citation type="submission" date="2024-06" db="EMBL/GenBank/DDBJ databases">
        <title>Hwangdonia haimaensis gen. nov., sp. nov., a member of the family Flavobacteriaceae isolated from the haima cold seep.</title>
        <authorList>
            <person name="Li J."/>
        </authorList>
    </citation>
    <scope>NUCLEOTIDE SEQUENCE [LARGE SCALE GENOMIC DNA]</scope>
    <source>
        <strain evidence="3">SCSIO 19198</strain>
    </source>
</reference>
<keyword evidence="3" id="KW-1185">Reference proteome</keyword>
<dbReference type="KEGG" id="hws:RNZ46_16310"/>
<dbReference type="RefSeq" id="WP_316983237.1">
    <property type="nucleotide sequence ID" value="NZ_CP136521.1"/>
</dbReference>
<keyword evidence="1" id="KW-0812">Transmembrane</keyword>